<reference evidence="1 2" key="1">
    <citation type="submission" date="2016-08" db="EMBL/GenBank/DDBJ databases">
        <authorList>
            <person name="Seilhamer J.J."/>
        </authorList>
    </citation>
    <scope>NUCLEOTIDE SEQUENCE [LARGE SCALE GENOMIC DNA]</scope>
    <source>
        <strain evidence="1 2">A37T2</strain>
    </source>
</reference>
<accession>A0A1C4D8C3</accession>
<evidence type="ECO:0000313" key="2">
    <source>
        <dbReference type="Proteomes" id="UP000242818"/>
    </source>
</evidence>
<sequence length="121" mass="12619">MKVGTILYAGGARVDVAGLPTSGSSHPIFALSIQFPDNNIVPGTYATSDIGNNFSLTKSNGDVIFAATSLEQGNVVTIQVTAYDSIKQVISGTFSGLSYNYEGDNAPVTHGNFKATLTKVN</sequence>
<protein>
    <submittedName>
        <fullName evidence="1">Uncharacterized protein</fullName>
    </submittedName>
</protein>
<dbReference type="Proteomes" id="UP000242818">
    <property type="component" value="Unassembled WGS sequence"/>
</dbReference>
<dbReference type="EMBL" id="FMAR01000005">
    <property type="protein sequence ID" value="SCC27621.1"/>
    <property type="molecule type" value="Genomic_DNA"/>
</dbReference>
<keyword evidence="2" id="KW-1185">Reference proteome</keyword>
<name>A0A1C4D8C3_9BACT</name>
<dbReference type="RefSeq" id="WP_089711391.1">
    <property type="nucleotide sequence ID" value="NZ_FMAR01000005.1"/>
</dbReference>
<dbReference type="AlphaFoldDB" id="A0A1C4D8C3"/>
<gene>
    <name evidence="1" type="ORF">GA0116948_105127</name>
</gene>
<evidence type="ECO:0000313" key="1">
    <source>
        <dbReference type="EMBL" id="SCC27621.1"/>
    </source>
</evidence>
<proteinExistence type="predicted"/>
<organism evidence="1 2">
    <name type="scientific">Chitinophaga costaii</name>
    <dbReference type="NCBI Taxonomy" id="1335309"/>
    <lineage>
        <taxon>Bacteria</taxon>
        <taxon>Pseudomonadati</taxon>
        <taxon>Bacteroidota</taxon>
        <taxon>Chitinophagia</taxon>
        <taxon>Chitinophagales</taxon>
        <taxon>Chitinophagaceae</taxon>
        <taxon>Chitinophaga</taxon>
    </lineage>
</organism>